<dbReference type="PANTHER" id="PTHR36330:SF2">
    <property type="entry name" value="LIPASE_LIPOOXYGENASE, PLAT_LH2 FAMILY PROTEIN"/>
    <property type="match status" value="1"/>
</dbReference>
<feature type="transmembrane region" description="Helical" evidence="1">
    <location>
        <begin position="296"/>
        <end position="313"/>
    </location>
</feature>
<keyword evidence="1" id="KW-0812">Transmembrane</keyword>
<gene>
    <name evidence="4" type="primary">LOC107415030</name>
</gene>
<proteinExistence type="predicted"/>
<dbReference type="Proteomes" id="UP001652623">
    <property type="component" value="Chromosome 4"/>
</dbReference>
<dbReference type="GeneID" id="107415030"/>
<protein>
    <submittedName>
        <fullName evidence="4">Uncharacterized protein LOC107415030</fullName>
    </submittedName>
</protein>
<feature type="transmembrane region" description="Helical" evidence="1">
    <location>
        <begin position="319"/>
        <end position="337"/>
    </location>
</feature>
<evidence type="ECO:0000313" key="4">
    <source>
        <dbReference type="RefSeq" id="XP_015878770.2"/>
    </source>
</evidence>
<evidence type="ECO:0000313" key="3">
    <source>
        <dbReference type="Proteomes" id="UP001652623"/>
    </source>
</evidence>
<keyword evidence="3" id="KW-1185">Reference proteome</keyword>
<feature type="transmembrane region" description="Helical" evidence="1">
    <location>
        <begin position="398"/>
        <end position="417"/>
    </location>
</feature>
<name>A0A6P3ZJ46_ZIZJJ</name>
<feature type="transmembrane region" description="Helical" evidence="1">
    <location>
        <begin position="368"/>
        <end position="386"/>
    </location>
</feature>
<organism evidence="3 4">
    <name type="scientific">Ziziphus jujuba</name>
    <name type="common">Chinese jujube</name>
    <name type="synonym">Ziziphus sativa</name>
    <dbReference type="NCBI Taxonomy" id="326968"/>
    <lineage>
        <taxon>Eukaryota</taxon>
        <taxon>Viridiplantae</taxon>
        <taxon>Streptophyta</taxon>
        <taxon>Embryophyta</taxon>
        <taxon>Tracheophyta</taxon>
        <taxon>Spermatophyta</taxon>
        <taxon>Magnoliopsida</taxon>
        <taxon>eudicotyledons</taxon>
        <taxon>Gunneridae</taxon>
        <taxon>Pentapetalae</taxon>
        <taxon>rosids</taxon>
        <taxon>fabids</taxon>
        <taxon>Rosales</taxon>
        <taxon>Rhamnaceae</taxon>
        <taxon>Paliureae</taxon>
        <taxon>Ziziphus</taxon>
    </lineage>
</organism>
<dbReference type="PANTHER" id="PTHR36330">
    <property type="entry name" value="LIPASE/LIPOOXYGENASE, PLAT/LH2 FAMILY PROTEIN"/>
    <property type="match status" value="1"/>
</dbReference>
<dbReference type="SUPFAM" id="SSF49723">
    <property type="entry name" value="Lipase/lipooxygenase domain (PLAT/LH2 domain)"/>
    <property type="match status" value="1"/>
</dbReference>
<dbReference type="InParanoid" id="A0A6P3ZJ46"/>
<dbReference type="Pfam" id="PF24938">
    <property type="entry name" value="DUF7755"/>
    <property type="match status" value="1"/>
</dbReference>
<keyword evidence="1" id="KW-0472">Membrane</keyword>
<dbReference type="KEGG" id="zju:107415030"/>
<dbReference type="FunCoup" id="A0A6P3ZJ46">
    <property type="interactions" value="392"/>
</dbReference>
<dbReference type="AlphaFoldDB" id="A0A6P3ZJ46"/>
<feature type="domain" description="DUF7755" evidence="2">
    <location>
        <begin position="108"/>
        <end position="254"/>
    </location>
</feature>
<accession>A0A6P3ZJ46</accession>
<dbReference type="InterPro" id="IPR056657">
    <property type="entry name" value="DUF7755"/>
</dbReference>
<evidence type="ECO:0000259" key="2">
    <source>
        <dbReference type="Pfam" id="PF24938"/>
    </source>
</evidence>
<evidence type="ECO:0000256" key="1">
    <source>
        <dbReference type="SAM" id="Phobius"/>
    </source>
</evidence>
<dbReference type="Gene3D" id="2.60.60.20">
    <property type="entry name" value="PLAT/LH2 domain"/>
    <property type="match status" value="1"/>
</dbReference>
<dbReference type="InterPro" id="IPR036392">
    <property type="entry name" value="PLAT/LH2_dom_sf"/>
</dbReference>
<reference evidence="4" key="1">
    <citation type="submission" date="2025-08" db="UniProtKB">
        <authorList>
            <consortium name="RefSeq"/>
        </authorList>
    </citation>
    <scope>IDENTIFICATION</scope>
    <source>
        <tissue evidence="4">Seedling</tissue>
    </source>
</reference>
<sequence>MNRLVQVSEFAAMESVPLRHPISATRQSFLGRRKGKPETAYHIRKFGSNTGCLPLPLIHCKQFEFQDFQDYAKPSRILPATEVKLRTDTSARKVFTSFWDADDDGSRSLYMVKLGTSNIFGSNLTNLNSGILLCLINQNGDSILQRISASLVTDYFSESHNGILHFQRGSVDVFTFEGPKLGKVEALWIGLESGQWRLGSISLTVISRSQTSVKEKAGGELEYVSFKYEFEAEDILLGEGSNNSMVELRPSFVTTLSGVDPSTLFSESLSGSTLLGSPGISNEESMREYANLKFSLLLYDTILIFIGTSASSFSAGENAGFAFLVGGISGFLYLLLLQRSVDELPATASGSQNTGATDQMFGGYKGPLSSVALAIGFVLFTIKYGSGDLPMVFTGKDLIFGMVGFLACKFAVVLAAFKPVTMGLKINK</sequence>
<keyword evidence="1" id="KW-1133">Transmembrane helix</keyword>
<dbReference type="RefSeq" id="XP_015878770.2">
    <property type="nucleotide sequence ID" value="XM_016023284.4"/>
</dbReference>